<comment type="caution">
    <text evidence="3">The sequence shown here is derived from an EMBL/GenBank/DDBJ whole genome shotgun (WGS) entry which is preliminary data.</text>
</comment>
<evidence type="ECO:0000313" key="4">
    <source>
        <dbReference type="Proteomes" id="UP000215261"/>
    </source>
</evidence>
<protein>
    <recommendedName>
        <fullName evidence="5">Phosphoglycerate mutase</fullName>
    </recommendedName>
</protein>
<dbReference type="AlphaFoldDB" id="A0A231QL57"/>
<dbReference type="PANTHER" id="PTHR48100">
    <property type="entry name" value="BROAD-SPECIFICITY PHOSPHATASE YOR283W-RELATED"/>
    <property type="match status" value="1"/>
</dbReference>
<dbReference type="GO" id="GO:0016791">
    <property type="term" value="F:phosphatase activity"/>
    <property type="evidence" value="ECO:0007669"/>
    <property type="project" value="TreeGrafter"/>
</dbReference>
<organism evidence="3 4">
    <name type="scientific">Ligilactobacillus agilis</name>
    <dbReference type="NCBI Taxonomy" id="1601"/>
    <lineage>
        <taxon>Bacteria</taxon>
        <taxon>Bacillati</taxon>
        <taxon>Bacillota</taxon>
        <taxon>Bacilli</taxon>
        <taxon>Lactobacillales</taxon>
        <taxon>Lactobacillaceae</taxon>
        <taxon>Ligilactobacillus</taxon>
    </lineage>
</organism>
<dbReference type="SMART" id="SM00855">
    <property type="entry name" value="PGAM"/>
    <property type="match status" value="1"/>
</dbReference>
<sequence>MRFYLVRHGKTEFNLAKRFQGGAVDSPLLPESIINAQKVGSYLADLKFAGAFASPQERAVVTAQNIVDQWEVAPKIKKIADLREMNFGKWDGDLVAAHQGEELFEQFLKYPSQFEGEKLGGENYYQFTHRVQAGLKSIFEEGFKAEENVLVAAHALVISFAVKSLLGKSFEEIRAAGLVANTSVTVLETNDFDEFKLLDWNNTNFLI</sequence>
<feature type="binding site" evidence="2">
    <location>
        <position position="58"/>
    </location>
    <ligand>
        <name>substrate</name>
    </ligand>
</feature>
<dbReference type="InterPro" id="IPR050275">
    <property type="entry name" value="PGM_Phosphatase"/>
</dbReference>
<proteinExistence type="predicted"/>
<accession>A0A231QL57</accession>
<feature type="active site" description="Tele-phosphohistidine intermediate" evidence="1">
    <location>
        <position position="8"/>
    </location>
</feature>
<evidence type="ECO:0008006" key="5">
    <source>
        <dbReference type="Google" id="ProtNLM"/>
    </source>
</evidence>
<dbReference type="PANTHER" id="PTHR48100:SF1">
    <property type="entry name" value="HISTIDINE PHOSPHATASE FAMILY PROTEIN-RELATED"/>
    <property type="match status" value="1"/>
</dbReference>
<dbReference type="Proteomes" id="UP000215261">
    <property type="component" value="Unassembled WGS sequence"/>
</dbReference>
<dbReference type="InterPro" id="IPR013078">
    <property type="entry name" value="His_Pase_superF_clade-1"/>
</dbReference>
<evidence type="ECO:0000313" key="3">
    <source>
        <dbReference type="EMBL" id="OXS41926.1"/>
    </source>
</evidence>
<dbReference type="InterPro" id="IPR029033">
    <property type="entry name" value="His_PPase_superfam"/>
</dbReference>
<dbReference type="EMBL" id="LUGO01000020">
    <property type="protein sequence ID" value="OXS41926.1"/>
    <property type="molecule type" value="Genomic_DNA"/>
</dbReference>
<dbReference type="GO" id="GO:0005737">
    <property type="term" value="C:cytoplasm"/>
    <property type="evidence" value="ECO:0007669"/>
    <property type="project" value="TreeGrafter"/>
</dbReference>
<dbReference type="SUPFAM" id="SSF53254">
    <property type="entry name" value="Phosphoglycerate mutase-like"/>
    <property type="match status" value="1"/>
</dbReference>
<dbReference type="RefSeq" id="WP_089143969.1">
    <property type="nucleotide sequence ID" value="NZ_BLAN01000124.1"/>
</dbReference>
<evidence type="ECO:0000256" key="1">
    <source>
        <dbReference type="PIRSR" id="PIRSR613078-1"/>
    </source>
</evidence>
<feature type="binding site" evidence="2">
    <location>
        <begin position="7"/>
        <end position="14"/>
    </location>
    <ligand>
        <name>substrate</name>
    </ligand>
</feature>
<dbReference type="CDD" id="cd07067">
    <property type="entry name" value="HP_PGM_like"/>
    <property type="match status" value="1"/>
</dbReference>
<gene>
    <name evidence="3" type="ORF">AYP69_10925</name>
</gene>
<dbReference type="Pfam" id="PF00300">
    <property type="entry name" value="His_Phos_1"/>
    <property type="match status" value="1"/>
</dbReference>
<evidence type="ECO:0000256" key="2">
    <source>
        <dbReference type="PIRSR" id="PIRSR613078-2"/>
    </source>
</evidence>
<dbReference type="Gene3D" id="3.40.50.1240">
    <property type="entry name" value="Phosphoglycerate mutase-like"/>
    <property type="match status" value="1"/>
</dbReference>
<name>A0A231QL57_9LACO</name>
<feature type="active site" description="Proton donor/acceptor" evidence="1">
    <location>
        <position position="84"/>
    </location>
</feature>
<reference evidence="3 4" key="1">
    <citation type="submission" date="2016-03" db="EMBL/GenBank/DDBJ databases">
        <title>Sequencing of Lactobacillus Species from Commercial Turkeys.</title>
        <authorList>
            <person name="Johnson T.J."/>
            <person name="Youmans B.P."/>
            <person name="Case K.A."/>
        </authorList>
    </citation>
    <scope>NUCLEOTIDE SEQUENCE [LARGE SCALE GENOMIC DNA]</scope>
    <source>
        <strain evidence="3 4">UMNLA1</strain>
    </source>
</reference>